<proteinExistence type="inferred from homology"/>
<dbReference type="InterPro" id="IPR029063">
    <property type="entry name" value="SAM-dependent_MTases_sf"/>
</dbReference>
<dbReference type="PROSITE" id="PS51515">
    <property type="entry name" value="BIN3_SAM"/>
    <property type="match status" value="1"/>
</dbReference>
<dbReference type="InterPro" id="IPR039772">
    <property type="entry name" value="Bin3-like"/>
</dbReference>
<dbReference type="InterPro" id="IPR010675">
    <property type="entry name" value="Bin3_C"/>
</dbReference>
<dbReference type="OrthoDB" id="273070at2759"/>
<dbReference type="Pfam" id="PF06859">
    <property type="entry name" value="Bin3"/>
    <property type="match status" value="1"/>
</dbReference>
<keyword evidence="3 6" id="KW-0808">Transferase</keyword>
<evidence type="ECO:0000259" key="7">
    <source>
        <dbReference type="PROSITE" id="PS51515"/>
    </source>
</evidence>
<dbReference type="EMBL" id="OU892280">
    <property type="protein sequence ID" value="CAG9767902.1"/>
    <property type="molecule type" value="Genomic_DNA"/>
</dbReference>
<keyword evidence="2 6" id="KW-0489">Methyltransferase</keyword>
<sequence>MMTDSLNFKLGNPGAVQFGNFINYYQFHPPSNRIAMLPTDIWHSVMKPNEKCYILDVGCNAGDLTIEVYNFLRANISSSNCKVLGIDIDPTLIKRASEKNSIENITFKCLDIMTEPEANYLTNSNNKFDIIFCFSITMWIHLNHGDEGLKKFLKKVSNLTNMLVIEPQPWKCYKTAVKRFNKGFPQFENLKIRQNVEEEIEKYILNCCDMGKLGESDRTEWGRKLLFFQRQK</sequence>
<dbReference type="GO" id="GO:0032259">
    <property type="term" value="P:methylation"/>
    <property type="evidence" value="ECO:0007669"/>
    <property type="project" value="UniProtKB-KW"/>
</dbReference>
<evidence type="ECO:0000313" key="8">
    <source>
        <dbReference type="EMBL" id="CAG9767902.1"/>
    </source>
</evidence>
<reference evidence="8" key="1">
    <citation type="submission" date="2022-01" db="EMBL/GenBank/DDBJ databases">
        <authorList>
            <person name="King R."/>
        </authorList>
    </citation>
    <scope>NUCLEOTIDE SEQUENCE</scope>
</reference>
<dbReference type="InterPro" id="IPR024160">
    <property type="entry name" value="BIN3_SAM-bd_dom"/>
</dbReference>
<keyword evidence="4 5" id="KW-0949">S-adenosyl-L-methionine</keyword>
<dbReference type="SUPFAM" id="SSF53335">
    <property type="entry name" value="S-adenosyl-L-methionine-dependent methyltransferases"/>
    <property type="match status" value="1"/>
</dbReference>
<evidence type="ECO:0000256" key="4">
    <source>
        <dbReference type="ARBA" id="ARBA00022691"/>
    </source>
</evidence>
<evidence type="ECO:0000256" key="2">
    <source>
        <dbReference type="ARBA" id="ARBA00022603"/>
    </source>
</evidence>
<dbReference type="CDD" id="cd02440">
    <property type="entry name" value="AdoMet_MTases"/>
    <property type="match status" value="1"/>
</dbReference>
<evidence type="ECO:0000256" key="5">
    <source>
        <dbReference type="PROSITE-ProRule" id="PRU00848"/>
    </source>
</evidence>
<keyword evidence="9" id="KW-1185">Reference proteome</keyword>
<dbReference type="Proteomes" id="UP001152799">
    <property type="component" value="Chromosome 4"/>
</dbReference>
<accession>A0A9N9MSU6</accession>
<evidence type="ECO:0000313" key="9">
    <source>
        <dbReference type="Proteomes" id="UP001152799"/>
    </source>
</evidence>
<gene>
    <name evidence="8" type="ORF">CEUTPL_LOCUS8456</name>
</gene>
<dbReference type="GO" id="GO:2000632">
    <property type="term" value="P:negative regulation of pre-miRNA processing"/>
    <property type="evidence" value="ECO:0007669"/>
    <property type="project" value="TreeGrafter"/>
</dbReference>
<organism evidence="8 9">
    <name type="scientific">Ceutorhynchus assimilis</name>
    <name type="common">cabbage seed weevil</name>
    <dbReference type="NCBI Taxonomy" id="467358"/>
    <lineage>
        <taxon>Eukaryota</taxon>
        <taxon>Metazoa</taxon>
        <taxon>Ecdysozoa</taxon>
        <taxon>Arthropoda</taxon>
        <taxon>Hexapoda</taxon>
        <taxon>Insecta</taxon>
        <taxon>Pterygota</taxon>
        <taxon>Neoptera</taxon>
        <taxon>Endopterygota</taxon>
        <taxon>Coleoptera</taxon>
        <taxon>Polyphaga</taxon>
        <taxon>Cucujiformia</taxon>
        <taxon>Curculionidae</taxon>
        <taxon>Ceutorhynchinae</taxon>
        <taxon>Ceutorhynchus</taxon>
    </lineage>
</organism>
<dbReference type="Gene3D" id="3.40.50.150">
    <property type="entry name" value="Vaccinia Virus protein VP39"/>
    <property type="match status" value="1"/>
</dbReference>
<name>A0A9N9MSU6_9CUCU</name>
<comment type="similarity">
    <text evidence="1 6">Belongs to the methyltransferase superfamily.</text>
</comment>
<dbReference type="GO" id="GO:0005737">
    <property type="term" value="C:cytoplasm"/>
    <property type="evidence" value="ECO:0007669"/>
    <property type="project" value="TreeGrafter"/>
</dbReference>
<evidence type="ECO:0000256" key="1">
    <source>
        <dbReference type="ARBA" id="ARBA00008361"/>
    </source>
</evidence>
<dbReference type="GO" id="GO:0008173">
    <property type="term" value="F:RNA methyltransferase activity"/>
    <property type="evidence" value="ECO:0007669"/>
    <property type="project" value="UniProtKB-UniRule"/>
</dbReference>
<dbReference type="GO" id="GO:0008171">
    <property type="term" value="F:O-methyltransferase activity"/>
    <property type="evidence" value="ECO:0007669"/>
    <property type="project" value="UniProtKB-UniRule"/>
</dbReference>
<evidence type="ECO:0000256" key="6">
    <source>
        <dbReference type="RuleBase" id="RU367087"/>
    </source>
</evidence>
<protein>
    <recommendedName>
        <fullName evidence="6">RNA methyltransferase</fullName>
        <ecNumber evidence="6">2.1.1.-</ecNumber>
    </recommendedName>
</protein>
<dbReference type="AlphaFoldDB" id="A0A9N9MSU6"/>
<dbReference type="PANTHER" id="PTHR12315">
    <property type="entry name" value="BICOID-INTERACTING PROTEIN RELATED"/>
    <property type="match status" value="1"/>
</dbReference>
<feature type="domain" description="Bin3-type SAM" evidence="7">
    <location>
        <begin position="1"/>
        <end position="232"/>
    </location>
</feature>
<evidence type="ECO:0000256" key="3">
    <source>
        <dbReference type="ARBA" id="ARBA00022679"/>
    </source>
</evidence>
<dbReference type="PANTHER" id="PTHR12315:SF1">
    <property type="entry name" value="RNA 5'-MONOPHOSPHATE METHYLTRANSFERASE"/>
    <property type="match status" value="1"/>
</dbReference>
<dbReference type="EC" id="2.1.1.-" evidence="6"/>